<dbReference type="GO" id="GO:0004222">
    <property type="term" value="F:metalloendopeptidase activity"/>
    <property type="evidence" value="ECO:0007669"/>
    <property type="project" value="InterPro"/>
</dbReference>
<dbReference type="InterPro" id="IPR023091">
    <property type="entry name" value="MetalPrtase_cat_dom_sf_prd"/>
</dbReference>
<dbReference type="RefSeq" id="WP_268780793.1">
    <property type="nucleotide sequence ID" value="NZ_JAPRAT010000026.1"/>
</dbReference>
<feature type="binding site" evidence="9">
    <location>
        <position position="124"/>
    </location>
    <ligand>
        <name>Zn(2+)</name>
        <dbReference type="ChEBI" id="CHEBI:29105"/>
        <note>catalytic</note>
    </ligand>
</feature>
<keyword evidence="4 9" id="KW-0540">Nuclease</keyword>
<proteinExistence type="inferred from homology"/>
<dbReference type="SUPFAM" id="SSF55486">
    <property type="entry name" value="Metalloproteases ('zincins'), catalytic domain"/>
    <property type="match status" value="1"/>
</dbReference>
<evidence type="ECO:0000256" key="5">
    <source>
        <dbReference type="ARBA" id="ARBA00022723"/>
    </source>
</evidence>
<keyword evidence="2 9" id="KW-0690">Ribosome biogenesis</keyword>
<dbReference type="GO" id="GO:0008270">
    <property type="term" value="F:zinc ion binding"/>
    <property type="evidence" value="ECO:0007669"/>
    <property type="project" value="UniProtKB-UniRule"/>
</dbReference>
<feature type="binding site" evidence="9">
    <location>
        <position position="120"/>
    </location>
    <ligand>
        <name>Zn(2+)</name>
        <dbReference type="ChEBI" id="CHEBI:29105"/>
        <note>catalytic</note>
    </ligand>
</feature>
<keyword evidence="9" id="KW-0963">Cytoplasm</keyword>
<dbReference type="PANTHER" id="PTHR46986">
    <property type="entry name" value="ENDORIBONUCLEASE YBEY, CHLOROPLASTIC"/>
    <property type="match status" value="1"/>
</dbReference>
<evidence type="ECO:0000256" key="3">
    <source>
        <dbReference type="ARBA" id="ARBA00022552"/>
    </source>
</evidence>
<keyword evidence="8 9" id="KW-0862">Zinc</keyword>
<protein>
    <recommendedName>
        <fullName evidence="9">Endoribonuclease YbeY</fullName>
        <ecNumber evidence="9">3.1.-.-</ecNumber>
    </recommendedName>
</protein>
<dbReference type="GO" id="GO:0004521">
    <property type="term" value="F:RNA endonuclease activity"/>
    <property type="evidence" value="ECO:0007669"/>
    <property type="project" value="UniProtKB-UniRule"/>
</dbReference>
<dbReference type="AlphaFoldDB" id="A0A9J6RF70"/>
<dbReference type="GO" id="GO:0006364">
    <property type="term" value="P:rRNA processing"/>
    <property type="evidence" value="ECO:0007669"/>
    <property type="project" value="UniProtKB-UniRule"/>
</dbReference>
<organism evidence="10 11">
    <name type="scientific">Natronobacillus azotifigens</name>
    <dbReference type="NCBI Taxonomy" id="472978"/>
    <lineage>
        <taxon>Bacteria</taxon>
        <taxon>Bacillati</taxon>
        <taxon>Bacillota</taxon>
        <taxon>Bacilli</taxon>
        <taxon>Bacillales</taxon>
        <taxon>Bacillaceae</taxon>
        <taxon>Natronobacillus</taxon>
    </lineage>
</organism>
<evidence type="ECO:0000256" key="8">
    <source>
        <dbReference type="ARBA" id="ARBA00022833"/>
    </source>
</evidence>
<evidence type="ECO:0000256" key="2">
    <source>
        <dbReference type="ARBA" id="ARBA00022517"/>
    </source>
</evidence>
<comment type="caution">
    <text evidence="10">The sequence shown here is derived from an EMBL/GenBank/DDBJ whole genome shotgun (WGS) entry which is preliminary data.</text>
</comment>
<dbReference type="EMBL" id="JAPRAT010000026">
    <property type="protein sequence ID" value="MCZ0704028.1"/>
    <property type="molecule type" value="Genomic_DNA"/>
</dbReference>
<dbReference type="Pfam" id="PF02130">
    <property type="entry name" value="YbeY"/>
    <property type="match status" value="1"/>
</dbReference>
<accession>A0A9J6RF70</accession>
<dbReference type="Gene3D" id="3.40.390.30">
    <property type="entry name" value="Metalloproteases ('zincins'), catalytic domain"/>
    <property type="match status" value="1"/>
</dbReference>
<dbReference type="NCBIfam" id="TIGR00043">
    <property type="entry name" value="rRNA maturation RNase YbeY"/>
    <property type="match status" value="1"/>
</dbReference>
<comment type="function">
    <text evidence="9">Single strand-specific metallo-endoribonuclease involved in late-stage 70S ribosome quality control and in maturation of the 3' terminus of the 16S rRNA.</text>
</comment>
<dbReference type="Proteomes" id="UP001084197">
    <property type="component" value="Unassembled WGS sequence"/>
</dbReference>
<dbReference type="PANTHER" id="PTHR46986:SF1">
    <property type="entry name" value="ENDORIBONUCLEASE YBEY, CHLOROPLASTIC"/>
    <property type="match status" value="1"/>
</dbReference>
<sequence length="155" mass="17840">MQIDFHDQTNTVTEDYVDMIQRLITYAAEQEGITSEAEISINFVDNQEIQELNRNYRQIDQPTDVISFALEEEGDGEIAIIGTELPIVLGDIVISVDKAMEQAEEYKHSLEREYGFLALHGFLHLLGYDHIQSEDEQKMFSRQEELLNGFGLPRE</sequence>
<comment type="cofactor">
    <cofactor evidence="9">
        <name>Zn(2+)</name>
        <dbReference type="ChEBI" id="CHEBI:29105"/>
    </cofactor>
    <text evidence="9">Binds 1 zinc ion.</text>
</comment>
<evidence type="ECO:0000256" key="9">
    <source>
        <dbReference type="HAMAP-Rule" id="MF_00009"/>
    </source>
</evidence>
<name>A0A9J6RF70_9BACI</name>
<keyword evidence="6 9" id="KW-0255">Endonuclease</keyword>
<keyword evidence="11" id="KW-1185">Reference proteome</keyword>
<evidence type="ECO:0000256" key="1">
    <source>
        <dbReference type="ARBA" id="ARBA00010875"/>
    </source>
</evidence>
<dbReference type="InterPro" id="IPR002036">
    <property type="entry name" value="YbeY"/>
</dbReference>
<dbReference type="PROSITE" id="PS01306">
    <property type="entry name" value="UPF0054"/>
    <property type="match status" value="1"/>
</dbReference>
<evidence type="ECO:0000313" key="10">
    <source>
        <dbReference type="EMBL" id="MCZ0704028.1"/>
    </source>
</evidence>
<comment type="similarity">
    <text evidence="1 9">Belongs to the endoribonuclease YbeY family.</text>
</comment>
<evidence type="ECO:0000313" key="11">
    <source>
        <dbReference type="Proteomes" id="UP001084197"/>
    </source>
</evidence>
<dbReference type="InterPro" id="IPR020549">
    <property type="entry name" value="YbeY_CS"/>
</dbReference>
<evidence type="ECO:0000256" key="6">
    <source>
        <dbReference type="ARBA" id="ARBA00022759"/>
    </source>
</evidence>
<keyword evidence="7 9" id="KW-0378">Hydrolase</keyword>
<keyword evidence="5 9" id="KW-0479">Metal-binding</keyword>
<evidence type="ECO:0000256" key="4">
    <source>
        <dbReference type="ARBA" id="ARBA00022722"/>
    </source>
</evidence>
<gene>
    <name evidence="9 10" type="primary">ybeY</name>
    <name evidence="10" type="ORF">OWO01_12470</name>
</gene>
<reference evidence="10" key="1">
    <citation type="submission" date="2022-11" db="EMBL/GenBank/DDBJ databases">
        <title>WGS of Natronobacillus azotifigens 24KS-1, an anaerobic diazotrophic haloalkaliphile from soda-rich habitats.</title>
        <authorList>
            <person name="Sorokin D.Y."/>
            <person name="Merkel A.Y."/>
        </authorList>
    </citation>
    <scope>NUCLEOTIDE SEQUENCE</scope>
    <source>
        <strain evidence="10">24KS-1</strain>
    </source>
</reference>
<feature type="binding site" evidence="9">
    <location>
        <position position="130"/>
    </location>
    <ligand>
        <name>Zn(2+)</name>
        <dbReference type="ChEBI" id="CHEBI:29105"/>
        <note>catalytic</note>
    </ligand>
</feature>
<comment type="subcellular location">
    <subcellularLocation>
        <location evidence="9">Cytoplasm</location>
    </subcellularLocation>
</comment>
<dbReference type="EC" id="3.1.-.-" evidence="9"/>
<evidence type="ECO:0000256" key="7">
    <source>
        <dbReference type="ARBA" id="ARBA00022801"/>
    </source>
</evidence>
<dbReference type="GO" id="GO:0005737">
    <property type="term" value="C:cytoplasm"/>
    <property type="evidence" value="ECO:0007669"/>
    <property type="project" value="UniProtKB-SubCell"/>
</dbReference>
<keyword evidence="3 9" id="KW-0698">rRNA processing</keyword>
<dbReference type="HAMAP" id="MF_00009">
    <property type="entry name" value="Endoribonucl_YbeY"/>
    <property type="match status" value="1"/>
</dbReference>